<accession>A0ACC2XIF1</accession>
<evidence type="ECO:0000313" key="2">
    <source>
        <dbReference type="Proteomes" id="UP001243375"/>
    </source>
</evidence>
<organism evidence="1 2">
    <name type="scientific">Naganishia vaughanmartiniae</name>
    <dbReference type="NCBI Taxonomy" id="1424756"/>
    <lineage>
        <taxon>Eukaryota</taxon>
        <taxon>Fungi</taxon>
        <taxon>Dikarya</taxon>
        <taxon>Basidiomycota</taxon>
        <taxon>Agaricomycotina</taxon>
        <taxon>Tremellomycetes</taxon>
        <taxon>Filobasidiales</taxon>
        <taxon>Filobasidiaceae</taxon>
        <taxon>Naganishia</taxon>
    </lineage>
</organism>
<sequence length="76" mass="8800">MVSIPDFEQIRQSLLAAQEEAVTWKRRFEQREALCSTSPEADLVRENEEKAKEVQSLRLQVEQANTVRRVLRVAST</sequence>
<gene>
    <name evidence="1" type="ORF">QFC22_001564</name>
</gene>
<reference evidence="1" key="1">
    <citation type="submission" date="2023-04" db="EMBL/GenBank/DDBJ databases">
        <title>Draft Genome sequencing of Naganishia species isolated from polar environments using Oxford Nanopore Technology.</title>
        <authorList>
            <person name="Leo P."/>
            <person name="Venkateswaran K."/>
        </authorList>
    </citation>
    <scope>NUCLEOTIDE SEQUENCE</scope>
    <source>
        <strain evidence="1">MNA-CCFEE 5425</strain>
    </source>
</reference>
<evidence type="ECO:0000313" key="1">
    <source>
        <dbReference type="EMBL" id="KAJ9123365.1"/>
    </source>
</evidence>
<dbReference type="Proteomes" id="UP001243375">
    <property type="component" value="Unassembled WGS sequence"/>
</dbReference>
<name>A0ACC2XIF1_9TREE</name>
<proteinExistence type="predicted"/>
<comment type="caution">
    <text evidence="1">The sequence shown here is derived from an EMBL/GenBank/DDBJ whole genome shotgun (WGS) entry which is preliminary data.</text>
</comment>
<protein>
    <submittedName>
        <fullName evidence="1">Uncharacterized protein</fullName>
    </submittedName>
</protein>
<dbReference type="EMBL" id="JASBWU010000003">
    <property type="protein sequence ID" value="KAJ9123365.1"/>
    <property type="molecule type" value="Genomic_DNA"/>
</dbReference>
<keyword evidence="2" id="KW-1185">Reference proteome</keyword>